<keyword evidence="4" id="KW-0210">Decarboxylase</keyword>
<keyword evidence="8" id="KW-0333">Golgi apparatus</keyword>
<dbReference type="PANTHER" id="PTHR43078">
    <property type="entry name" value="UDP-GLUCURONIC ACID DECARBOXYLASE-RELATED"/>
    <property type="match status" value="1"/>
</dbReference>
<dbReference type="CDD" id="cd05230">
    <property type="entry name" value="UGD_SDR_e"/>
    <property type="match status" value="1"/>
</dbReference>
<dbReference type="Proteomes" id="UP001597034">
    <property type="component" value="Unassembled WGS sequence"/>
</dbReference>
<evidence type="ECO:0000259" key="13">
    <source>
        <dbReference type="Pfam" id="PF01370"/>
    </source>
</evidence>
<evidence type="ECO:0000313" key="14">
    <source>
        <dbReference type="EMBL" id="MFD1646121.1"/>
    </source>
</evidence>
<dbReference type="EC" id="4.1.1.35" evidence="14"/>
<evidence type="ECO:0000256" key="9">
    <source>
        <dbReference type="ARBA" id="ARBA00023136"/>
    </source>
</evidence>
<evidence type="ECO:0000313" key="15">
    <source>
        <dbReference type="Proteomes" id="UP001597034"/>
    </source>
</evidence>
<keyword evidence="15" id="KW-1185">Reference proteome</keyword>
<evidence type="ECO:0000256" key="11">
    <source>
        <dbReference type="ARBA" id="ARBA00023239"/>
    </source>
</evidence>
<evidence type="ECO:0000256" key="4">
    <source>
        <dbReference type="ARBA" id="ARBA00022793"/>
    </source>
</evidence>
<keyword evidence="6" id="KW-1133">Transmembrane helix</keyword>
<comment type="subcellular location">
    <subcellularLocation>
        <location evidence="2">Golgi apparatus membrane</location>
        <topology evidence="2">Single-pass type II membrane protein</topology>
    </subcellularLocation>
    <subcellularLocation>
        <location evidence="12">Golgi apparatus</location>
        <location evidence="12">Golgi stack membrane</location>
    </subcellularLocation>
</comment>
<dbReference type="InterPro" id="IPR044516">
    <property type="entry name" value="UXS-like"/>
</dbReference>
<keyword evidence="10" id="KW-0325">Glycoprotein</keyword>
<evidence type="ECO:0000256" key="6">
    <source>
        <dbReference type="ARBA" id="ARBA00022989"/>
    </source>
</evidence>
<dbReference type="SUPFAM" id="SSF51735">
    <property type="entry name" value="NAD(P)-binding Rossmann-fold domains"/>
    <property type="match status" value="1"/>
</dbReference>
<evidence type="ECO:0000256" key="3">
    <source>
        <dbReference type="ARBA" id="ARBA00022692"/>
    </source>
</evidence>
<reference evidence="14 15" key="1">
    <citation type="journal article" date="2019" name="Int. J. Syst. Evol. Microbiol.">
        <title>The Global Catalogue of Microorganisms (GCM) 10K type strain sequencing project: providing services to taxonomists for standard genome sequencing and annotation.</title>
        <authorList>
            <consortium name="The Broad Institute Genomics Platform"/>
            <consortium name="The Broad Institute Genome Sequencing Center for Infectious Disease"/>
            <person name="Wu L."/>
            <person name="Ma J."/>
        </authorList>
    </citation>
    <scope>NUCLEOTIDE SEQUENCE [LARGE SCALE GENOMIC DNA]</scope>
    <source>
        <strain evidence="14 15">CGMCC 1.10390</strain>
    </source>
</reference>
<evidence type="ECO:0000256" key="7">
    <source>
        <dbReference type="ARBA" id="ARBA00023027"/>
    </source>
</evidence>
<dbReference type="GO" id="GO:0048040">
    <property type="term" value="F:UDP-glucuronate decarboxylase activity"/>
    <property type="evidence" value="ECO:0007669"/>
    <property type="project" value="UniProtKB-EC"/>
</dbReference>
<gene>
    <name evidence="14" type="ORF">ACFSBL_10550</name>
</gene>
<dbReference type="FunFam" id="3.40.50.720:FF:000065">
    <property type="entry name" value="UDP-glucuronic acid decarboxylase 1"/>
    <property type="match status" value="1"/>
</dbReference>
<keyword evidence="5" id="KW-0735">Signal-anchor</keyword>
<keyword evidence="3" id="KW-0812">Transmembrane</keyword>
<dbReference type="InterPro" id="IPR036291">
    <property type="entry name" value="NAD(P)-bd_dom_sf"/>
</dbReference>
<dbReference type="InterPro" id="IPR001509">
    <property type="entry name" value="Epimerase_deHydtase"/>
</dbReference>
<evidence type="ECO:0000256" key="2">
    <source>
        <dbReference type="ARBA" id="ARBA00004323"/>
    </source>
</evidence>
<keyword evidence="7" id="KW-0520">NAD</keyword>
<protein>
    <submittedName>
        <fullName evidence="14">UDP-glucuronic acid decarboxylase family protein</fullName>
        <ecNumber evidence="14">4.1.1.35</ecNumber>
    </submittedName>
</protein>
<dbReference type="EMBL" id="JBHUDO010000002">
    <property type="protein sequence ID" value="MFD1646121.1"/>
    <property type="molecule type" value="Genomic_DNA"/>
</dbReference>
<dbReference type="Gene3D" id="3.40.50.720">
    <property type="entry name" value="NAD(P)-binding Rossmann-like Domain"/>
    <property type="match status" value="1"/>
</dbReference>
<feature type="domain" description="NAD-dependent epimerase/dehydratase" evidence="13">
    <location>
        <begin position="6"/>
        <end position="242"/>
    </location>
</feature>
<dbReference type="Pfam" id="PF01370">
    <property type="entry name" value="Epimerase"/>
    <property type="match status" value="1"/>
</dbReference>
<comment type="caution">
    <text evidence="14">The sequence shown here is derived from an EMBL/GenBank/DDBJ whole genome shotgun (WGS) entry which is preliminary data.</text>
</comment>
<keyword evidence="9" id="KW-0472">Membrane</keyword>
<proteinExistence type="predicted"/>
<evidence type="ECO:0000256" key="12">
    <source>
        <dbReference type="ARBA" id="ARBA00037859"/>
    </source>
</evidence>
<evidence type="ECO:0000256" key="10">
    <source>
        <dbReference type="ARBA" id="ARBA00023180"/>
    </source>
</evidence>
<evidence type="ECO:0000256" key="8">
    <source>
        <dbReference type="ARBA" id="ARBA00023034"/>
    </source>
</evidence>
<keyword evidence="11 14" id="KW-0456">Lyase</keyword>
<dbReference type="AlphaFoldDB" id="A0ABD6DJA9"/>
<evidence type="ECO:0000256" key="1">
    <source>
        <dbReference type="ARBA" id="ARBA00001911"/>
    </source>
</evidence>
<comment type="cofactor">
    <cofactor evidence="1">
        <name>NAD(+)</name>
        <dbReference type="ChEBI" id="CHEBI:57540"/>
    </cofactor>
</comment>
<evidence type="ECO:0000256" key="5">
    <source>
        <dbReference type="ARBA" id="ARBA00022968"/>
    </source>
</evidence>
<dbReference type="RefSeq" id="WP_256398356.1">
    <property type="nucleotide sequence ID" value="NZ_JANHJR010000001.1"/>
</dbReference>
<name>A0ABD6DJA9_9EURY</name>
<accession>A0ABD6DJA9</accession>
<sequence>MATKKVLVAGGAGFLGSHLCRSLLDDGMEVVCVDNLGSGRQENVADIQDHANFRFLEDDIRKSSNLPIVDEIYHLASRASPADFTEFPVRIALTNTEGTRHLLEHAVDCDARILYASTSEVYGDPEVHPQPESYNGNVNIRGERGCYDESKRFGETLTVAFEKRYDLDVRTARIFNTYGPRMRPNDGRVIPTFITQAIQGEDLTIYGDGSQTRSFCYVQDMIAGLRSLMETDGLQGEAVNIGIENEVTIGALAEMVLKECDTESEIVYQPLPQDDPQRRRPDISKARRLLDWEPEVSLETGLRRTFEHFRSHEHGIVNQDPSTRP</sequence>
<organism evidence="14 15">
    <name type="scientific">Haloarchaeobius litoreus</name>
    <dbReference type="NCBI Taxonomy" id="755306"/>
    <lineage>
        <taxon>Archaea</taxon>
        <taxon>Methanobacteriati</taxon>
        <taxon>Methanobacteriota</taxon>
        <taxon>Stenosarchaea group</taxon>
        <taxon>Halobacteria</taxon>
        <taxon>Halobacteriales</taxon>
        <taxon>Halorubellaceae</taxon>
        <taxon>Haloarchaeobius</taxon>
    </lineage>
</organism>
<dbReference type="PANTHER" id="PTHR43078:SF6">
    <property type="entry name" value="UDP-GLUCURONIC ACID DECARBOXYLASE 1"/>
    <property type="match status" value="1"/>
</dbReference>